<dbReference type="KEGG" id="dfi:AXF13_14630"/>
<dbReference type="PROSITE" id="PS00389">
    <property type="entry name" value="ATPASE_DELTA"/>
    <property type="match status" value="1"/>
</dbReference>
<dbReference type="InterPro" id="IPR026015">
    <property type="entry name" value="ATP_synth_OSCP/delta_N_sf"/>
</dbReference>
<keyword evidence="2 7" id="KW-0813">Transport</keyword>
<dbReference type="NCBIfam" id="TIGR01145">
    <property type="entry name" value="ATP_synt_delta"/>
    <property type="match status" value="1"/>
</dbReference>
<name>A0A0X8JM35_9BACT</name>
<comment type="similarity">
    <text evidence="7">Belongs to the ATPase delta chain family.</text>
</comment>
<dbReference type="AlphaFoldDB" id="A0A0X8JM35"/>
<proteinExistence type="inferred from homology"/>
<evidence type="ECO:0000256" key="1">
    <source>
        <dbReference type="ARBA" id="ARBA00004370"/>
    </source>
</evidence>
<comment type="function">
    <text evidence="7">F(1)F(0) ATP synthase produces ATP from ADP in the presence of a proton or sodium gradient. F-type ATPases consist of two structural domains, F(1) containing the extramembraneous catalytic core and F(0) containing the membrane proton channel, linked together by a central stalk and a peripheral stalk. During catalysis, ATP synthesis in the catalytic domain of F(1) is coupled via a rotary mechanism of the central stalk subunits to proton translocation.</text>
</comment>
<evidence type="ECO:0000256" key="3">
    <source>
        <dbReference type="ARBA" id="ARBA00022781"/>
    </source>
</evidence>
<comment type="function">
    <text evidence="7">This protein is part of the stalk that links CF(0) to CF(1). It either transmits conformational changes from CF(0) to CF(1) or is implicated in proton conduction.</text>
</comment>
<dbReference type="GO" id="GO:0046933">
    <property type="term" value="F:proton-transporting ATP synthase activity, rotational mechanism"/>
    <property type="evidence" value="ECO:0007669"/>
    <property type="project" value="UniProtKB-UniRule"/>
</dbReference>
<dbReference type="Gene3D" id="1.10.520.20">
    <property type="entry name" value="N-terminal domain of the delta subunit of the F1F0-ATP synthase"/>
    <property type="match status" value="1"/>
</dbReference>
<evidence type="ECO:0000256" key="2">
    <source>
        <dbReference type="ARBA" id="ARBA00022448"/>
    </source>
</evidence>
<keyword evidence="6 7" id="KW-0066">ATP synthesis</keyword>
<gene>
    <name evidence="7" type="primary">atpH</name>
    <name evidence="8" type="ORF">AXF13_14630</name>
</gene>
<dbReference type="PRINTS" id="PR00125">
    <property type="entry name" value="ATPASEDELTA"/>
</dbReference>
<evidence type="ECO:0000313" key="8">
    <source>
        <dbReference type="EMBL" id="AMD91262.1"/>
    </source>
</evidence>
<dbReference type="RefSeq" id="WP_008682588.1">
    <property type="nucleotide sequence ID" value="NZ_CP014229.1"/>
</dbReference>
<evidence type="ECO:0000256" key="5">
    <source>
        <dbReference type="ARBA" id="ARBA00023136"/>
    </source>
</evidence>
<keyword evidence="9" id="KW-1185">Reference proteome</keyword>
<evidence type="ECO:0000256" key="4">
    <source>
        <dbReference type="ARBA" id="ARBA00023065"/>
    </source>
</evidence>
<accession>A0A0X8JM35</accession>
<organism evidence="8 9">
    <name type="scientific">Desulfovibrio fairfieldensis</name>
    <dbReference type="NCBI Taxonomy" id="44742"/>
    <lineage>
        <taxon>Bacteria</taxon>
        <taxon>Pseudomonadati</taxon>
        <taxon>Thermodesulfobacteriota</taxon>
        <taxon>Desulfovibrionia</taxon>
        <taxon>Desulfovibrionales</taxon>
        <taxon>Desulfovibrionaceae</taxon>
        <taxon>Desulfovibrio</taxon>
    </lineage>
</organism>
<dbReference type="GO" id="GO:0005886">
    <property type="term" value="C:plasma membrane"/>
    <property type="evidence" value="ECO:0007669"/>
    <property type="project" value="UniProtKB-SubCell"/>
</dbReference>
<keyword evidence="7" id="KW-0139">CF(1)</keyword>
<keyword evidence="3 7" id="KW-0375">Hydrogen ion transport</keyword>
<dbReference type="Proteomes" id="UP000069241">
    <property type="component" value="Chromosome"/>
</dbReference>
<sequence length="183" mass="19968">MTDTVVARRYANAIFALSRKEGDDALTRHGDCLATLGGMIAAAPGLDMTLKSPVISVEEKKAVMGKLLDKLKADQIMRNFCFLLADKERLAFLREIANWYGKLLDEAKGVIRGRLTTAVKLSAAKQAELKAALQEKSGADIELTFAVDKDILGGMVLNMGDRVLDASLRAQLGILRETFKRGE</sequence>
<evidence type="ECO:0000256" key="6">
    <source>
        <dbReference type="ARBA" id="ARBA00023310"/>
    </source>
</evidence>
<dbReference type="HAMAP" id="MF_01416">
    <property type="entry name" value="ATP_synth_delta_bact"/>
    <property type="match status" value="1"/>
</dbReference>
<comment type="subcellular location">
    <subcellularLocation>
        <location evidence="7">Cell membrane</location>
        <topology evidence="7">Peripheral membrane protein</topology>
    </subcellularLocation>
    <subcellularLocation>
        <location evidence="1">Membrane</location>
    </subcellularLocation>
</comment>
<reference evidence="9" key="1">
    <citation type="submission" date="2016-02" db="EMBL/GenBank/DDBJ databases">
        <authorList>
            <person name="Holder M.E."/>
            <person name="Ajami N.J."/>
            <person name="Petrosino J.F."/>
        </authorList>
    </citation>
    <scope>NUCLEOTIDE SEQUENCE [LARGE SCALE GENOMIC DNA]</scope>
    <source>
        <strain evidence="9">CCUG 45958</strain>
    </source>
</reference>
<protein>
    <recommendedName>
        <fullName evidence="7">ATP synthase subunit delta</fullName>
    </recommendedName>
    <alternativeName>
        <fullName evidence="7">ATP synthase F(1) sector subunit delta</fullName>
    </alternativeName>
    <alternativeName>
        <fullName evidence="7">F-type ATPase subunit delta</fullName>
        <shortName evidence="7">F-ATPase subunit delta</shortName>
    </alternativeName>
</protein>
<keyword evidence="7" id="KW-1003">Cell membrane</keyword>
<evidence type="ECO:0000313" key="9">
    <source>
        <dbReference type="Proteomes" id="UP000069241"/>
    </source>
</evidence>
<keyword evidence="4 7" id="KW-0406">Ion transport</keyword>
<evidence type="ECO:0000256" key="7">
    <source>
        <dbReference type="HAMAP-Rule" id="MF_01416"/>
    </source>
</evidence>
<keyword evidence="5 7" id="KW-0472">Membrane</keyword>
<dbReference type="EMBL" id="CP014229">
    <property type="protein sequence ID" value="AMD91262.1"/>
    <property type="molecule type" value="Genomic_DNA"/>
</dbReference>
<dbReference type="InterPro" id="IPR020781">
    <property type="entry name" value="ATPase_OSCP/d_CS"/>
</dbReference>
<dbReference type="GO" id="GO:0045259">
    <property type="term" value="C:proton-transporting ATP synthase complex"/>
    <property type="evidence" value="ECO:0007669"/>
    <property type="project" value="UniProtKB-KW"/>
</dbReference>
<dbReference type="PANTHER" id="PTHR11910">
    <property type="entry name" value="ATP SYNTHASE DELTA CHAIN"/>
    <property type="match status" value="1"/>
</dbReference>
<dbReference type="STRING" id="44742.AXF13_14630"/>
<dbReference type="Pfam" id="PF00213">
    <property type="entry name" value="OSCP"/>
    <property type="match status" value="1"/>
</dbReference>
<dbReference type="InterPro" id="IPR000711">
    <property type="entry name" value="ATPase_OSCP/dsu"/>
</dbReference>
<dbReference type="SUPFAM" id="SSF47928">
    <property type="entry name" value="N-terminal domain of the delta subunit of the F1F0-ATP synthase"/>
    <property type="match status" value="1"/>
</dbReference>